<gene>
    <name evidence="4" type="ORF">TCAL_06799</name>
</gene>
<reference evidence="4 5" key="1">
    <citation type="journal article" date="2018" name="Nat. Ecol. Evol.">
        <title>Genomic signatures of mitonuclear coevolution across populations of Tigriopus californicus.</title>
        <authorList>
            <person name="Barreto F.S."/>
            <person name="Watson E.T."/>
            <person name="Lima T.G."/>
            <person name="Willett C.S."/>
            <person name="Edmands S."/>
            <person name="Li W."/>
            <person name="Burton R.S."/>
        </authorList>
    </citation>
    <scope>NUCLEOTIDE SEQUENCE [LARGE SCALE GENOMIC DNA]</scope>
    <source>
        <strain evidence="4 5">San Diego</strain>
    </source>
</reference>
<keyword evidence="2" id="KW-0456">Lyase</keyword>
<dbReference type="InterPro" id="IPR013024">
    <property type="entry name" value="GGCT-like"/>
</dbReference>
<dbReference type="PANTHER" id="PTHR12192">
    <property type="entry name" value="CATION TRANSPORT PROTEIN CHAC-RELATED"/>
    <property type="match status" value="1"/>
</dbReference>
<dbReference type="PANTHER" id="PTHR12192:SF26">
    <property type="entry name" value="GLUTATHIONE-SPECIFIC GAMMA-GLUTAMYLCYCLOTRANSFERASE 1"/>
    <property type="match status" value="1"/>
</dbReference>
<dbReference type="InterPro" id="IPR006840">
    <property type="entry name" value="ChaC"/>
</dbReference>
<dbReference type="GO" id="GO:0061928">
    <property type="term" value="F:glutathione specific gamma-glutamylcyclotransferase activity"/>
    <property type="evidence" value="ECO:0007669"/>
    <property type="project" value="UniProtKB-EC"/>
</dbReference>
<evidence type="ECO:0000256" key="2">
    <source>
        <dbReference type="ARBA" id="ARBA00023239"/>
    </source>
</evidence>
<comment type="catalytic activity">
    <reaction evidence="3">
        <text>glutathione = L-cysteinylglycine + 5-oxo-L-proline</text>
        <dbReference type="Rhea" id="RHEA:47724"/>
        <dbReference type="ChEBI" id="CHEBI:57925"/>
        <dbReference type="ChEBI" id="CHEBI:58402"/>
        <dbReference type="ChEBI" id="CHEBI:61694"/>
        <dbReference type="EC" id="4.3.2.7"/>
    </reaction>
</comment>
<protein>
    <submittedName>
        <fullName evidence="4">Uncharacterized protein</fullName>
    </submittedName>
</protein>
<dbReference type="Gene3D" id="3.10.490.10">
    <property type="entry name" value="Gamma-glutamyl cyclotransferase-like"/>
    <property type="match status" value="1"/>
</dbReference>
<organism evidence="4 5">
    <name type="scientific">Tigriopus californicus</name>
    <name type="common">Marine copepod</name>
    <dbReference type="NCBI Taxonomy" id="6832"/>
    <lineage>
        <taxon>Eukaryota</taxon>
        <taxon>Metazoa</taxon>
        <taxon>Ecdysozoa</taxon>
        <taxon>Arthropoda</taxon>
        <taxon>Crustacea</taxon>
        <taxon>Multicrustacea</taxon>
        <taxon>Hexanauplia</taxon>
        <taxon>Copepoda</taxon>
        <taxon>Harpacticoida</taxon>
        <taxon>Harpacticidae</taxon>
        <taxon>Tigriopus</taxon>
    </lineage>
</organism>
<comment type="caution">
    <text evidence="4">The sequence shown here is derived from an EMBL/GenBank/DDBJ whole genome shotgun (WGS) entry which is preliminary data.</text>
</comment>
<name>A0A553PM07_TIGCA</name>
<dbReference type="Pfam" id="PF04752">
    <property type="entry name" value="ChaC"/>
    <property type="match status" value="1"/>
</dbReference>
<dbReference type="Proteomes" id="UP000318571">
    <property type="component" value="Chromosome 11"/>
</dbReference>
<dbReference type="EMBL" id="VCGU01000003">
    <property type="protein sequence ID" value="TRY78710.1"/>
    <property type="molecule type" value="Genomic_DNA"/>
</dbReference>
<keyword evidence="5" id="KW-1185">Reference proteome</keyword>
<dbReference type="OMA" id="EVPAHFK"/>
<evidence type="ECO:0000256" key="1">
    <source>
        <dbReference type="ARBA" id="ARBA00009662"/>
    </source>
</evidence>
<evidence type="ECO:0000313" key="4">
    <source>
        <dbReference type="EMBL" id="TRY78710.1"/>
    </source>
</evidence>
<dbReference type="GO" id="GO:0005737">
    <property type="term" value="C:cytoplasm"/>
    <property type="evidence" value="ECO:0007669"/>
    <property type="project" value="TreeGrafter"/>
</dbReference>
<proteinExistence type="inferred from homology"/>
<evidence type="ECO:0000313" key="5">
    <source>
        <dbReference type="Proteomes" id="UP000318571"/>
    </source>
</evidence>
<dbReference type="GO" id="GO:0006751">
    <property type="term" value="P:glutathione catabolic process"/>
    <property type="evidence" value="ECO:0007669"/>
    <property type="project" value="InterPro"/>
</dbReference>
<evidence type="ECO:0000256" key="3">
    <source>
        <dbReference type="ARBA" id="ARBA00048073"/>
    </source>
</evidence>
<dbReference type="AlphaFoldDB" id="A0A553PM07"/>
<comment type="similarity">
    <text evidence="1">Belongs to the gamma-glutamylcyclotransferase family. ChaC subfamily.</text>
</comment>
<sequence>MSNISTLWVFGYGSLCWHPGFEYGDQAKGHITGFARKFWQGNTEHRGTKDKAITHGMAFQLKGEKALQYLEQRECKLGGYISLVTMFHPRDCDRESFPVLLYIATESNEHWMGPAQDHDIAEQVVNCSGRAGHNVEYVLRLAEWIRKEIPETQDAHLFQIESHIRLKITERKLCLQALMGEKKANILEAESESNATTSGASGDSFAFSKCVCRNKLRCLKL</sequence>
<accession>A0A553PM07</accession>
<dbReference type="CDD" id="cd06661">
    <property type="entry name" value="GGCT_like"/>
    <property type="match status" value="1"/>
</dbReference>
<dbReference type="STRING" id="6832.A0A553PM07"/>